<evidence type="ECO:0000313" key="21">
    <source>
        <dbReference type="Proteomes" id="UP001430701"/>
    </source>
</evidence>
<dbReference type="InterPro" id="IPR022894">
    <property type="entry name" value="Oligoribonuclease"/>
</dbReference>
<evidence type="ECO:0000259" key="16">
    <source>
        <dbReference type="PROSITE" id="PS51784"/>
    </source>
</evidence>
<dbReference type="PROSITE" id="PS51785">
    <property type="entry name" value="EXOI_C"/>
    <property type="match status" value="1"/>
</dbReference>
<evidence type="ECO:0000256" key="10">
    <source>
        <dbReference type="ARBA" id="ARBA00023125"/>
    </source>
</evidence>
<dbReference type="GO" id="GO:0003677">
    <property type="term" value="F:DNA binding"/>
    <property type="evidence" value="ECO:0007669"/>
    <property type="project" value="UniProtKB-KW"/>
</dbReference>
<dbReference type="eggNOG" id="COG2925">
    <property type="taxonomic scope" value="Bacteria"/>
</dbReference>
<dbReference type="Pfam" id="PF26016">
    <property type="entry name" value="ExoI_C"/>
    <property type="match status" value="1"/>
</dbReference>
<keyword evidence="5 15" id="KW-0479">Metal-binding</keyword>
<reference evidence="18 20" key="1">
    <citation type="journal article" date="2014" name="Genome Announc.">
        <title>Draft Genome Sequence of Xylella fastidiosa Pear Leaf Scorch Strain in Taiwan.</title>
        <authorList>
            <person name="Su C.C."/>
            <person name="Deng W.L."/>
            <person name="Jan F.J."/>
            <person name="Chang C.J."/>
            <person name="Huang H."/>
            <person name="Chen J."/>
        </authorList>
    </citation>
    <scope>NUCLEOTIDE SEQUENCE [LARGE SCALE GENOMIC DNA]</scope>
    <source>
        <strain evidence="18 20">PLS229</strain>
    </source>
</reference>
<evidence type="ECO:0000313" key="20">
    <source>
        <dbReference type="Proteomes" id="UP000020406"/>
    </source>
</evidence>
<dbReference type="PROSITE" id="PS51784">
    <property type="entry name" value="EXOI_SH3"/>
    <property type="match status" value="1"/>
</dbReference>
<proteinExistence type="predicted"/>
<dbReference type="FunFam" id="3.30.420.10:FF:000033">
    <property type="entry name" value="Exodeoxyribonuclease I"/>
    <property type="match status" value="1"/>
</dbReference>
<evidence type="ECO:0000256" key="7">
    <source>
        <dbReference type="ARBA" id="ARBA00022801"/>
    </source>
</evidence>
<sequence length="481" mass="54867">MTTSFLFYDLETFGQDPRRTRIAQFAAIRTDPELNVIEEPISFLVTPAADLLPSPHATLITGITPQQALREGVSEAEAFAHIATQMTRPQTCSLGYNTLRFDDEFIRYGLFRNFYDPYEREWRNGNSRWDLLDMLRLMHALRPEGIHWPTREDGATSFKLEHLALANDVREGQAHEALSDVYATIGMARKFRTAQPRLWDYALKLRDKHFCGKLLDPISMQPALHISQRYPATRQCAAAVLPLAKHPHINSRIIVFDLSSDIDPLLHLSAEDIADRLYTPAADLPEGEQRVPLKEVHLNKVPALIAWNHLRASDFTRLGLDPSMLEAKAAQLRACGPDLAEKVRHVFDHTHQASNTVNDADTSLYDGFLTEDDRHLLPQLRACPPDGLATFDQRLHDPRLIELLFRYRARNWPDTLSGDEQARWDTYRRQRLTTATGLSELTIDQFHTQIAELRMTHSQDAAKQILLDQLATWGSDLSRTL</sequence>
<keyword evidence="10" id="KW-0238">DNA-binding</keyword>
<keyword evidence="8 13" id="KW-0269">Exonuclease</keyword>
<evidence type="ECO:0000256" key="12">
    <source>
        <dbReference type="ARBA" id="ARBA00046792"/>
    </source>
</evidence>
<keyword evidence="4 13" id="KW-0540">Nuclease</keyword>
<dbReference type="GO" id="GO:0000175">
    <property type="term" value="F:3'-5'-RNA exonuclease activity"/>
    <property type="evidence" value="ECO:0007669"/>
    <property type="project" value="InterPro"/>
</dbReference>
<feature type="binding site" evidence="15">
    <location>
        <position position="9"/>
    </location>
    <ligand>
        <name>Mg(2+)</name>
        <dbReference type="ChEBI" id="CHEBI:18420"/>
        <label>1</label>
    </ligand>
</feature>
<comment type="subunit">
    <text evidence="12">Monomer. Interacts with ssb (via C-terminus); this interaction stimulates the exonuclease activity by recruiting the enzyme to its substrate.</text>
</comment>
<comment type="catalytic activity">
    <reaction evidence="1 13">
        <text>Exonucleolytic cleavage in the 3'- to 5'-direction to yield nucleoside 5'-phosphates.</text>
        <dbReference type="EC" id="3.1.11.1"/>
    </reaction>
</comment>
<dbReference type="OrthoDB" id="9763470at2"/>
<dbReference type="InterPro" id="IPR038649">
    <property type="entry name" value="EXOI_SH3_sf"/>
</dbReference>
<name>Z9JL47_9GAMM</name>
<evidence type="ECO:0000256" key="6">
    <source>
        <dbReference type="ARBA" id="ARBA00022763"/>
    </source>
</evidence>
<evidence type="ECO:0000313" key="19">
    <source>
        <dbReference type="EMBL" id="MCD8473769.1"/>
    </source>
</evidence>
<dbReference type="SUPFAM" id="SSF53098">
    <property type="entry name" value="Ribonuclease H-like"/>
    <property type="match status" value="1"/>
</dbReference>
<dbReference type="PANTHER" id="PTHR11046">
    <property type="entry name" value="OLIGORIBONUCLEASE, MITOCHONDRIAL"/>
    <property type="match status" value="1"/>
</dbReference>
<protein>
    <recommendedName>
        <fullName evidence="3 13">Exodeoxyribonuclease I</fullName>
        <ecNumber evidence="2 13">3.1.11.1</ecNumber>
    </recommendedName>
</protein>
<dbReference type="Gene3D" id="3.30.420.10">
    <property type="entry name" value="Ribonuclease H-like superfamily/Ribonuclease H"/>
    <property type="match status" value="1"/>
</dbReference>
<evidence type="ECO:0000256" key="5">
    <source>
        <dbReference type="ARBA" id="ARBA00022723"/>
    </source>
</evidence>
<dbReference type="PIRSF" id="PIRSF000977">
    <property type="entry name" value="Exodeoxyribonuclease_I"/>
    <property type="match status" value="1"/>
</dbReference>
<keyword evidence="21" id="KW-1185">Reference proteome</keyword>
<dbReference type="GO" id="GO:0008310">
    <property type="term" value="F:single-stranded DNA 3'-5' DNA exonuclease activity"/>
    <property type="evidence" value="ECO:0007669"/>
    <property type="project" value="UniProtKB-EC"/>
</dbReference>
<dbReference type="EMBL" id="JDSQ01000002">
    <property type="protein sequence ID" value="EWS79120.1"/>
    <property type="molecule type" value="Genomic_DNA"/>
</dbReference>
<evidence type="ECO:0000256" key="15">
    <source>
        <dbReference type="PIRSR" id="PIRSR000977-2"/>
    </source>
</evidence>
<dbReference type="Proteomes" id="UP001430701">
    <property type="component" value="Unassembled WGS sequence"/>
</dbReference>
<dbReference type="PATRIC" id="fig|1444770.3.peg.288"/>
<dbReference type="InterPro" id="IPR036397">
    <property type="entry name" value="RNaseH_sf"/>
</dbReference>
<dbReference type="Gene3D" id="1.20.1280.70">
    <property type="entry name" value="Exonuclease ExoI, domain 3"/>
    <property type="match status" value="1"/>
</dbReference>
<dbReference type="SMART" id="SM00479">
    <property type="entry name" value="EXOIII"/>
    <property type="match status" value="1"/>
</dbReference>
<dbReference type="PANTHER" id="PTHR11046:SF11">
    <property type="entry name" value="EXODEOXYRIBONUCLEASE I"/>
    <property type="match status" value="1"/>
</dbReference>
<dbReference type="InterPro" id="IPR058561">
    <property type="entry name" value="Exonuc_1_C"/>
</dbReference>
<dbReference type="InterPro" id="IPR034747">
    <property type="entry name" value="EXOI_SH3"/>
</dbReference>
<evidence type="ECO:0000256" key="13">
    <source>
        <dbReference type="PIRNR" id="PIRNR000977"/>
    </source>
</evidence>
<dbReference type="GeneID" id="68900664"/>
<dbReference type="Gene3D" id="1.10.287.1240">
    <property type="match status" value="1"/>
</dbReference>
<dbReference type="AlphaFoldDB" id="Z9JL47"/>
<dbReference type="InterPro" id="IPR023607">
    <property type="entry name" value="Exodeoxyribonuclease_I"/>
</dbReference>
<reference evidence="19" key="2">
    <citation type="submission" date="2021-11" db="EMBL/GenBank/DDBJ databases">
        <title>Genome sequence of Xylella taiwanensis PLS432.</title>
        <authorList>
            <person name="Weng L.-W."/>
            <person name="Su C.-C."/>
            <person name="Tsai C.-W."/>
            <person name="Kuo C.-H."/>
        </authorList>
    </citation>
    <scope>NUCLEOTIDE SEQUENCE</scope>
    <source>
        <strain evidence="19">PLS432</strain>
    </source>
</reference>
<feature type="binding site" evidence="14">
    <location>
        <position position="11"/>
    </location>
    <ligand>
        <name>substrate</name>
    </ligand>
</feature>
<dbReference type="GO" id="GO:0006281">
    <property type="term" value="P:DNA repair"/>
    <property type="evidence" value="ECO:0007669"/>
    <property type="project" value="UniProtKB-KW"/>
</dbReference>
<dbReference type="NCBIfam" id="NF008746">
    <property type="entry name" value="PRK11779.1"/>
    <property type="match status" value="1"/>
</dbReference>
<dbReference type="CDD" id="cd06138">
    <property type="entry name" value="ExoI_N"/>
    <property type="match status" value="1"/>
</dbReference>
<feature type="binding site" evidence="14">
    <location>
        <position position="159"/>
    </location>
    <ligand>
        <name>substrate</name>
    </ligand>
</feature>
<dbReference type="InterPro" id="IPR012337">
    <property type="entry name" value="RNaseH-like_sf"/>
</dbReference>
<evidence type="ECO:0000256" key="1">
    <source>
        <dbReference type="ARBA" id="ARBA00000563"/>
    </source>
</evidence>
<dbReference type="Pfam" id="PF00929">
    <property type="entry name" value="RNase_T"/>
    <property type="match status" value="1"/>
</dbReference>
<evidence type="ECO:0000256" key="3">
    <source>
        <dbReference type="ARBA" id="ARBA00019900"/>
    </source>
</evidence>
<evidence type="ECO:0000256" key="14">
    <source>
        <dbReference type="PIRSR" id="PIRSR000977-1"/>
    </source>
</evidence>
<dbReference type="STRING" id="1444770.AF72_01205"/>
<comment type="caution">
    <text evidence="18">The sequence shown here is derived from an EMBL/GenBank/DDBJ whole genome shotgun (WGS) entry which is preliminary data.</text>
</comment>
<gene>
    <name evidence="18" type="primary">sbcB</name>
    <name evidence="18" type="ORF">AF72_01205</name>
    <name evidence="19" type="ORF">LPH55_09955</name>
</gene>
<feature type="binding site" evidence="15">
    <location>
        <position position="180"/>
    </location>
    <ligand>
        <name>Mg(2+)</name>
        <dbReference type="ChEBI" id="CHEBI:18420"/>
        <label>2</label>
    </ligand>
</feature>
<keyword evidence="9 15" id="KW-0460">Magnesium</keyword>
<dbReference type="Gene3D" id="3.30.1520.20">
    <property type="entry name" value="Exonuclease ExoI, domain 2"/>
    <property type="match status" value="1"/>
</dbReference>
<evidence type="ECO:0000256" key="8">
    <source>
        <dbReference type="ARBA" id="ARBA00022839"/>
    </source>
</evidence>
<feature type="domain" description="ExoI SH3-like" evidence="16">
    <location>
        <begin position="196"/>
        <end position="351"/>
    </location>
</feature>
<evidence type="ECO:0000256" key="11">
    <source>
        <dbReference type="ARBA" id="ARBA00023204"/>
    </source>
</evidence>
<dbReference type="EMBL" id="JAJPPU010000002">
    <property type="protein sequence ID" value="MCD8473769.1"/>
    <property type="molecule type" value="Genomic_DNA"/>
</dbReference>
<dbReference type="InterPro" id="IPR013620">
    <property type="entry name" value="Exonuc_1_SH3"/>
</dbReference>
<evidence type="ECO:0000256" key="4">
    <source>
        <dbReference type="ARBA" id="ARBA00022722"/>
    </source>
</evidence>
<feature type="binding site" evidence="15">
    <location>
        <position position="11"/>
    </location>
    <ligand>
        <name>Mg(2+)</name>
        <dbReference type="ChEBI" id="CHEBI:18420"/>
        <label>2</label>
    </ligand>
</feature>
<organism evidence="18 20">
    <name type="scientific">Xylella taiwanensis</name>
    <dbReference type="NCBI Taxonomy" id="1444770"/>
    <lineage>
        <taxon>Bacteria</taxon>
        <taxon>Pseudomonadati</taxon>
        <taxon>Pseudomonadota</taxon>
        <taxon>Gammaproteobacteria</taxon>
        <taxon>Lysobacterales</taxon>
        <taxon>Lysobacteraceae</taxon>
        <taxon>Xylella</taxon>
    </lineage>
</organism>
<feature type="domain" description="ExoI C-terminal" evidence="17">
    <location>
        <begin position="356"/>
        <end position="478"/>
    </location>
</feature>
<dbReference type="InterPro" id="IPR013520">
    <property type="entry name" value="Ribonucl_H"/>
</dbReference>
<evidence type="ECO:0000313" key="18">
    <source>
        <dbReference type="EMBL" id="EWS79120.1"/>
    </source>
</evidence>
<keyword evidence="7 13" id="KW-0378">Hydrolase</keyword>
<comment type="cofactor">
    <cofactor evidence="15">
        <name>Mg(2+)</name>
        <dbReference type="ChEBI" id="CHEBI:18420"/>
    </cofactor>
    <text evidence="15">Binds 2 Mg(2+) ions per monomer.</text>
</comment>
<dbReference type="Proteomes" id="UP000020406">
    <property type="component" value="Unassembled WGS sequence"/>
</dbReference>
<dbReference type="Pfam" id="PF08411">
    <property type="entry name" value="ExoI_SH3"/>
    <property type="match status" value="1"/>
</dbReference>
<evidence type="ECO:0000259" key="17">
    <source>
        <dbReference type="PROSITE" id="PS51785"/>
    </source>
</evidence>
<dbReference type="EC" id="3.1.11.1" evidence="2 13"/>
<evidence type="ECO:0000256" key="9">
    <source>
        <dbReference type="ARBA" id="ARBA00022842"/>
    </source>
</evidence>
<dbReference type="RefSeq" id="WP_038270002.1">
    <property type="nucleotide sequence ID" value="NZ_CP053627.1"/>
</dbReference>
<keyword evidence="11 13" id="KW-0234">DNA repair</keyword>
<evidence type="ECO:0000256" key="2">
    <source>
        <dbReference type="ARBA" id="ARBA00012108"/>
    </source>
</evidence>
<keyword evidence="6 13" id="KW-0227">DNA damage</keyword>
<accession>Z9JL47</accession>
<dbReference type="GO" id="GO:0046872">
    <property type="term" value="F:metal ion binding"/>
    <property type="evidence" value="ECO:0007669"/>
    <property type="project" value="UniProtKB-KW"/>
</dbReference>
<dbReference type="KEGG" id="xtw:AB672_05125"/>